<evidence type="ECO:0000256" key="1">
    <source>
        <dbReference type="ARBA" id="ARBA00010990"/>
    </source>
</evidence>
<comment type="similarity">
    <text evidence="1">Belongs to the P-Pant transferase superfamily. Gsp/Sfp/HetI/AcpT family.</text>
</comment>
<dbReference type="InterPro" id="IPR008278">
    <property type="entry name" value="4-PPantetheinyl_Trfase_dom"/>
</dbReference>
<dbReference type="OrthoDB" id="9808281at2"/>
<name>D9R4E5_LACSW</name>
<dbReference type="Pfam" id="PF01648">
    <property type="entry name" value="ACPS"/>
    <property type="match status" value="1"/>
</dbReference>
<sequence>MIRIYLARYEADRGKKKRELEHELGNRLLYMGFKDLYGSVSGSQDQPVILRGEHGKPYLKDFPYIRYNISHTDGMVACGIGERELGIDLERIRPFRHNILRKVFSDAERRRMEDLPEGERSQYFFRIWTLKESYLKAVGCGITIPLTSISFEWKDKSLLSCSEPGVSFYQTLIDEEYVLSLCAMGDEEINFGQNLAFCTEGGSRGTEFCFQKP</sequence>
<dbReference type="Proteomes" id="UP000001662">
    <property type="component" value="Chromosome"/>
</dbReference>
<dbReference type="InterPro" id="IPR050559">
    <property type="entry name" value="P-Pant_transferase_sf"/>
</dbReference>
<dbReference type="GO" id="GO:0019878">
    <property type="term" value="P:lysine biosynthetic process via aminoadipic acid"/>
    <property type="evidence" value="ECO:0007669"/>
    <property type="project" value="TreeGrafter"/>
</dbReference>
<proteinExistence type="inferred from homology"/>
<dbReference type="SUPFAM" id="SSF56214">
    <property type="entry name" value="4'-phosphopantetheinyl transferase"/>
    <property type="match status" value="2"/>
</dbReference>
<dbReference type="GO" id="GO:0000287">
    <property type="term" value="F:magnesium ion binding"/>
    <property type="evidence" value="ECO:0007669"/>
    <property type="project" value="InterPro"/>
</dbReference>
<evidence type="ECO:0000313" key="4">
    <source>
        <dbReference type="EMBL" id="ADL05015.1"/>
    </source>
</evidence>
<dbReference type="InterPro" id="IPR037143">
    <property type="entry name" value="4-PPantetheinyl_Trfase_dom_sf"/>
</dbReference>
<dbReference type="GO" id="GO:0008897">
    <property type="term" value="F:holo-[acyl-carrier-protein] synthase activity"/>
    <property type="evidence" value="ECO:0007669"/>
    <property type="project" value="InterPro"/>
</dbReference>
<dbReference type="EMBL" id="CP002109">
    <property type="protein sequence ID" value="ADL05015.1"/>
    <property type="molecule type" value="Genomic_DNA"/>
</dbReference>
<evidence type="ECO:0000313" key="5">
    <source>
        <dbReference type="Proteomes" id="UP000001662"/>
    </source>
</evidence>
<evidence type="ECO:0000259" key="3">
    <source>
        <dbReference type="Pfam" id="PF01648"/>
    </source>
</evidence>
<organism evidence="4 5">
    <name type="scientific">Lacrimispora saccharolytica (strain ATCC 35040 / DSM 2544 / NRCC 2533 / WM1)</name>
    <name type="common">Clostridium saccharolyticum</name>
    <dbReference type="NCBI Taxonomy" id="610130"/>
    <lineage>
        <taxon>Bacteria</taxon>
        <taxon>Bacillati</taxon>
        <taxon>Bacillota</taxon>
        <taxon>Clostridia</taxon>
        <taxon>Lachnospirales</taxon>
        <taxon>Lachnospiraceae</taxon>
        <taxon>Lacrimispora</taxon>
    </lineage>
</organism>
<dbReference type="PANTHER" id="PTHR12215:SF10">
    <property type="entry name" value="L-AMINOADIPATE-SEMIALDEHYDE DEHYDROGENASE-PHOSPHOPANTETHEINYL TRANSFERASE"/>
    <property type="match status" value="1"/>
</dbReference>
<dbReference type="Gene3D" id="3.90.470.20">
    <property type="entry name" value="4'-phosphopantetheinyl transferase domain"/>
    <property type="match status" value="1"/>
</dbReference>
<keyword evidence="2 4" id="KW-0808">Transferase</keyword>
<evidence type="ECO:0000256" key="2">
    <source>
        <dbReference type="ARBA" id="ARBA00022679"/>
    </source>
</evidence>
<dbReference type="HOGENOM" id="CLU_057011_6_4_9"/>
<gene>
    <name evidence="4" type="ordered locus">Closa_2446</name>
</gene>
<dbReference type="AlphaFoldDB" id="D9R4E5"/>
<dbReference type="KEGG" id="csh:Closa_2446"/>
<protein>
    <submittedName>
        <fullName evidence="4">4'-phosphopantetheinyl transferase</fullName>
    </submittedName>
</protein>
<reference evidence="4" key="1">
    <citation type="submission" date="2010-07" db="EMBL/GenBank/DDBJ databases">
        <title>Complete sequence of Clostridium saccharolyticum WM1.</title>
        <authorList>
            <consortium name="US DOE Joint Genome Institute"/>
            <person name="Lucas S."/>
            <person name="Copeland A."/>
            <person name="Lapidus A."/>
            <person name="Cheng J.-F."/>
            <person name="Bruce D."/>
            <person name="Goodwin L."/>
            <person name="Pitluck S."/>
            <person name="Chertkov O."/>
            <person name="Detter J.C."/>
            <person name="Han C."/>
            <person name="Tapia R."/>
            <person name="Land M."/>
            <person name="Hauser L."/>
            <person name="Chang Y.-J."/>
            <person name="Jeffries C."/>
            <person name="Kyrpides N."/>
            <person name="Ivanova N."/>
            <person name="Mikhailova N."/>
            <person name="Mouttaki H."/>
            <person name="Lin L."/>
            <person name="Zhou J."/>
            <person name="Hemme C.L."/>
            <person name="Woyke T."/>
        </authorList>
    </citation>
    <scope>NUCLEOTIDE SEQUENCE [LARGE SCALE GENOMIC DNA]</scope>
    <source>
        <strain evidence="4">WM1</strain>
    </source>
</reference>
<accession>D9R4E5</accession>
<dbReference type="PaxDb" id="610130-Closa_2446"/>
<dbReference type="GO" id="GO:0005829">
    <property type="term" value="C:cytosol"/>
    <property type="evidence" value="ECO:0007669"/>
    <property type="project" value="TreeGrafter"/>
</dbReference>
<keyword evidence="5" id="KW-1185">Reference proteome</keyword>
<dbReference type="PANTHER" id="PTHR12215">
    <property type="entry name" value="PHOSPHOPANTETHEINE TRANSFERASE"/>
    <property type="match status" value="1"/>
</dbReference>
<dbReference type="eggNOG" id="COG2091">
    <property type="taxonomic scope" value="Bacteria"/>
</dbReference>
<dbReference type="STRING" id="610130.Closa_2446"/>
<feature type="domain" description="4'-phosphopantetheinyl transferase" evidence="3">
    <location>
        <begin position="85"/>
        <end position="182"/>
    </location>
</feature>
<dbReference type="RefSeq" id="WP_013273101.1">
    <property type="nucleotide sequence ID" value="NC_014376.1"/>
</dbReference>